<dbReference type="InterPro" id="IPR013098">
    <property type="entry name" value="Ig_I-set"/>
</dbReference>
<dbReference type="EMBL" id="JAYKXH010000018">
    <property type="protein sequence ID" value="KAK7136654.1"/>
    <property type="molecule type" value="Genomic_DNA"/>
</dbReference>
<dbReference type="SMART" id="SM00409">
    <property type="entry name" value="IG"/>
    <property type="match status" value="4"/>
</dbReference>
<evidence type="ECO:0000259" key="2">
    <source>
        <dbReference type="SMART" id="SM00409"/>
    </source>
</evidence>
<keyword evidence="4" id="KW-1185">Reference proteome</keyword>
<accession>A0AAN9GZ86</accession>
<protein>
    <recommendedName>
        <fullName evidence="2">Immunoglobulin domain-containing protein</fullName>
    </recommendedName>
</protein>
<feature type="signal peptide" evidence="1">
    <location>
        <begin position="1"/>
        <end position="20"/>
    </location>
</feature>
<evidence type="ECO:0000313" key="4">
    <source>
        <dbReference type="Proteomes" id="UP001364617"/>
    </source>
</evidence>
<dbReference type="AlphaFoldDB" id="A0AAN9GZ86"/>
<comment type="caution">
    <text evidence="3">The sequence shown here is derived from an EMBL/GenBank/DDBJ whole genome shotgun (WGS) entry which is preliminary data.</text>
</comment>
<proteinExistence type="predicted"/>
<feature type="chain" id="PRO_5042958659" description="Immunoglobulin domain-containing protein" evidence="1">
    <location>
        <begin position="21"/>
        <end position="437"/>
    </location>
</feature>
<dbReference type="Proteomes" id="UP001364617">
    <property type="component" value="Unassembled WGS sequence"/>
</dbReference>
<dbReference type="InterPro" id="IPR036179">
    <property type="entry name" value="Ig-like_dom_sf"/>
</dbReference>
<dbReference type="PANTHER" id="PTHR21063">
    <property type="entry name" value="LFA-3"/>
    <property type="match status" value="1"/>
</dbReference>
<evidence type="ECO:0000256" key="1">
    <source>
        <dbReference type="SAM" id="SignalP"/>
    </source>
</evidence>
<dbReference type="InterPro" id="IPR013783">
    <property type="entry name" value="Ig-like_fold"/>
</dbReference>
<dbReference type="InterPro" id="IPR013106">
    <property type="entry name" value="Ig_V-set"/>
</dbReference>
<dbReference type="Pfam" id="PF07686">
    <property type="entry name" value="V-set"/>
    <property type="match status" value="3"/>
</dbReference>
<dbReference type="SUPFAM" id="SSF48726">
    <property type="entry name" value="Immunoglobulin"/>
    <property type="match status" value="4"/>
</dbReference>
<evidence type="ECO:0000313" key="3">
    <source>
        <dbReference type="EMBL" id="KAK7136654.1"/>
    </source>
</evidence>
<gene>
    <name evidence="3" type="ORF">R3I93_016867</name>
</gene>
<feature type="domain" description="Immunoglobulin" evidence="2">
    <location>
        <begin position="124"/>
        <end position="225"/>
    </location>
</feature>
<feature type="domain" description="Immunoglobulin" evidence="2">
    <location>
        <begin position="22"/>
        <end position="118"/>
    </location>
</feature>
<organism evidence="3 4">
    <name type="scientific">Phoxinus phoxinus</name>
    <name type="common">Eurasian minnow</name>
    <dbReference type="NCBI Taxonomy" id="58324"/>
    <lineage>
        <taxon>Eukaryota</taxon>
        <taxon>Metazoa</taxon>
        <taxon>Chordata</taxon>
        <taxon>Craniata</taxon>
        <taxon>Vertebrata</taxon>
        <taxon>Euteleostomi</taxon>
        <taxon>Actinopterygii</taxon>
        <taxon>Neopterygii</taxon>
        <taxon>Teleostei</taxon>
        <taxon>Ostariophysi</taxon>
        <taxon>Cypriniformes</taxon>
        <taxon>Leuciscidae</taxon>
        <taxon>Phoxininae</taxon>
        <taxon>Phoxinus</taxon>
    </lineage>
</organism>
<sequence length="437" mass="48310">MKSELTHVIFLLFEICVCDADIETVSVIGGDSVTLHTDVTEIQSSDVIEWRRLNGSRIARISGDSIKTDGASRDGLQLDKPTGDLTITSIKTTDSGEYILKIKNSRGSSEKTFSVSVVSGVDEVKSVSVTVGDSVTLNSGTIIQRDDVIEWRFGDLNSLIAEHNRKTGNFSTSDERFRHRLQLDYSTGSLTITNTSTKHSGLYEADIRKSSSLHTIHKSYSVTASGEMTSALSVKKGYSVTLHTDLTEIQTEDFMQWMFGDTVLAEINQAQKRFLIHDGPDGRFRGRLKLDPQTRSLTITDTSYTDSGVYELKISSSRFIINKRITVTVTGEITSVLSVKNGDPVTLHTDLTEIQTDDVMQWMFGDTVIAEINKAQKQSSTSDGPDGRFRGRLKLDNQTGSLNITHTRYTDSGLYELKISSSSFIINKRITVTVTGE</sequence>
<dbReference type="Gene3D" id="2.60.40.10">
    <property type="entry name" value="Immunoglobulins"/>
    <property type="match status" value="4"/>
</dbReference>
<dbReference type="PANTHER" id="PTHR21063:SF4">
    <property type="entry name" value="CD48 ANTIGEN-RELATED"/>
    <property type="match status" value="1"/>
</dbReference>
<keyword evidence="1" id="KW-0732">Signal</keyword>
<feature type="domain" description="Immunoglobulin" evidence="2">
    <location>
        <begin position="229"/>
        <end position="330"/>
    </location>
</feature>
<reference evidence="3 4" key="1">
    <citation type="submission" date="2024-02" db="EMBL/GenBank/DDBJ databases">
        <title>Chromosome-level genome assembly of the Eurasian Minnow (Phoxinus phoxinus).</title>
        <authorList>
            <person name="Oriowo T.O."/>
            <person name="Martin S."/>
            <person name="Stange M."/>
            <person name="Chrysostomakis Y."/>
            <person name="Brown T."/>
            <person name="Winkler S."/>
            <person name="Kukowka S."/>
            <person name="Myers E.W."/>
            <person name="Bohne A."/>
        </authorList>
    </citation>
    <scope>NUCLEOTIDE SEQUENCE [LARGE SCALE GENOMIC DNA]</scope>
    <source>
        <strain evidence="3">ZFMK-TIS-60720</strain>
        <tissue evidence="3">Whole Organism</tissue>
    </source>
</reference>
<name>A0AAN9GZ86_9TELE</name>
<dbReference type="Pfam" id="PF07679">
    <property type="entry name" value="I-set"/>
    <property type="match status" value="1"/>
</dbReference>
<feature type="domain" description="Immunoglobulin" evidence="2">
    <location>
        <begin position="334"/>
        <end position="435"/>
    </location>
</feature>
<dbReference type="InterPro" id="IPR003599">
    <property type="entry name" value="Ig_sub"/>
</dbReference>